<evidence type="ECO:0000256" key="6">
    <source>
        <dbReference type="SAM" id="Phobius"/>
    </source>
</evidence>
<evidence type="ECO:0000313" key="9">
    <source>
        <dbReference type="Proteomes" id="UP000191448"/>
    </source>
</evidence>
<dbReference type="EMBL" id="LTAY01000056">
    <property type="protein sequence ID" value="OPX47163.1"/>
    <property type="molecule type" value="Genomic_DNA"/>
</dbReference>
<accession>A0A1V4STN6</accession>
<dbReference type="PANTHER" id="PTHR33545:SF9">
    <property type="entry name" value="UPF0750 MEMBRANE PROTEIN YITE"/>
    <property type="match status" value="1"/>
</dbReference>
<feature type="domain" description="DUF2179" evidence="7">
    <location>
        <begin position="65"/>
        <end position="91"/>
    </location>
</feature>
<dbReference type="Gene3D" id="3.30.70.120">
    <property type="match status" value="1"/>
</dbReference>
<dbReference type="GO" id="GO:0005886">
    <property type="term" value="C:plasma membrane"/>
    <property type="evidence" value="ECO:0007669"/>
    <property type="project" value="UniProtKB-SubCell"/>
</dbReference>
<gene>
    <name evidence="8" type="ORF">CLTHE_21380</name>
</gene>
<comment type="subcellular location">
    <subcellularLocation>
        <location evidence="1">Cell membrane</location>
        <topology evidence="1">Multi-pass membrane protein</topology>
    </subcellularLocation>
</comment>
<keyword evidence="5 6" id="KW-0472">Membrane</keyword>
<dbReference type="InterPro" id="IPR051461">
    <property type="entry name" value="UPF0750_membrane"/>
</dbReference>
<evidence type="ECO:0000256" key="4">
    <source>
        <dbReference type="ARBA" id="ARBA00022989"/>
    </source>
</evidence>
<dbReference type="InterPro" id="IPR015867">
    <property type="entry name" value="N-reg_PII/ATP_PRibTrfase_C"/>
</dbReference>
<evidence type="ECO:0000259" key="7">
    <source>
        <dbReference type="Pfam" id="PF10035"/>
    </source>
</evidence>
<reference evidence="8 9" key="1">
    <citation type="submission" date="2016-02" db="EMBL/GenBank/DDBJ databases">
        <title>Genome sequence of Clostridium thermobutyricum DSM 4928.</title>
        <authorList>
            <person name="Poehlein A."/>
            <person name="Daniel R."/>
        </authorList>
    </citation>
    <scope>NUCLEOTIDE SEQUENCE [LARGE SCALE GENOMIC DNA]</scope>
    <source>
        <strain evidence="8 9">DSM 4928</strain>
    </source>
</reference>
<keyword evidence="4 6" id="KW-1133">Transmembrane helix</keyword>
<dbReference type="Proteomes" id="UP000191448">
    <property type="component" value="Unassembled WGS sequence"/>
</dbReference>
<dbReference type="InterPro" id="IPR019264">
    <property type="entry name" value="DUF2179"/>
</dbReference>
<dbReference type="AlphaFoldDB" id="A0A1V4STN6"/>
<dbReference type="Pfam" id="PF10035">
    <property type="entry name" value="DUF2179"/>
    <property type="match status" value="1"/>
</dbReference>
<dbReference type="PANTHER" id="PTHR33545">
    <property type="entry name" value="UPF0750 MEMBRANE PROTEIN YITT-RELATED"/>
    <property type="match status" value="1"/>
</dbReference>
<proteinExistence type="predicted"/>
<evidence type="ECO:0000313" key="8">
    <source>
        <dbReference type="EMBL" id="OPX47163.1"/>
    </source>
</evidence>
<organism evidence="8 9">
    <name type="scientific">Clostridium thermobutyricum DSM 4928</name>
    <dbReference type="NCBI Taxonomy" id="1121339"/>
    <lineage>
        <taxon>Bacteria</taxon>
        <taxon>Bacillati</taxon>
        <taxon>Bacillota</taxon>
        <taxon>Clostridia</taxon>
        <taxon>Eubacteriales</taxon>
        <taxon>Clostridiaceae</taxon>
        <taxon>Clostridium</taxon>
    </lineage>
</organism>
<evidence type="ECO:0000256" key="5">
    <source>
        <dbReference type="ARBA" id="ARBA00023136"/>
    </source>
</evidence>
<keyword evidence="2" id="KW-1003">Cell membrane</keyword>
<evidence type="ECO:0000256" key="2">
    <source>
        <dbReference type="ARBA" id="ARBA00022475"/>
    </source>
</evidence>
<name>A0A1V4STN6_9CLOT</name>
<keyword evidence="3 6" id="KW-0812">Transmembrane</keyword>
<sequence>MIINAIIYSVCAILFELPVAIYSILYSMVYSMSIDKTHLQNINTSVMIFTKNKIICETILHELNRGVTYWKGVGGYTEVDTYVFYSVLSKY</sequence>
<comment type="caution">
    <text evidence="8">The sequence shown here is derived from an EMBL/GenBank/DDBJ whole genome shotgun (WGS) entry which is preliminary data.</text>
</comment>
<evidence type="ECO:0000256" key="1">
    <source>
        <dbReference type="ARBA" id="ARBA00004651"/>
    </source>
</evidence>
<feature type="transmembrane region" description="Helical" evidence="6">
    <location>
        <begin position="6"/>
        <end position="29"/>
    </location>
</feature>
<protein>
    <recommendedName>
        <fullName evidence="7">DUF2179 domain-containing protein</fullName>
    </recommendedName>
</protein>
<evidence type="ECO:0000256" key="3">
    <source>
        <dbReference type="ARBA" id="ARBA00022692"/>
    </source>
</evidence>